<name>A0A9P8HVU6_9PEZI</name>
<accession>A0A9P8HVU6</accession>
<keyword evidence="1" id="KW-0812">Transmembrane</keyword>
<evidence type="ECO:0000256" key="1">
    <source>
        <dbReference type="SAM" id="Phobius"/>
    </source>
</evidence>
<comment type="caution">
    <text evidence="2">The sequence shown here is derived from an EMBL/GenBank/DDBJ whole genome shotgun (WGS) entry which is preliminary data.</text>
</comment>
<organism evidence="2 3">
    <name type="scientific">Glutinoglossum americanum</name>
    <dbReference type="NCBI Taxonomy" id="1670608"/>
    <lineage>
        <taxon>Eukaryota</taxon>
        <taxon>Fungi</taxon>
        <taxon>Dikarya</taxon>
        <taxon>Ascomycota</taxon>
        <taxon>Pezizomycotina</taxon>
        <taxon>Geoglossomycetes</taxon>
        <taxon>Geoglossales</taxon>
        <taxon>Geoglossaceae</taxon>
        <taxon>Glutinoglossum</taxon>
    </lineage>
</organism>
<dbReference type="OrthoDB" id="511599at2759"/>
<evidence type="ECO:0000313" key="2">
    <source>
        <dbReference type="EMBL" id="KAH0538668.1"/>
    </source>
</evidence>
<proteinExistence type="predicted"/>
<reference evidence="2" key="1">
    <citation type="submission" date="2021-03" db="EMBL/GenBank/DDBJ databases">
        <title>Comparative genomics and phylogenomic investigation of the class Geoglossomycetes provide insights into ecological specialization and systematics.</title>
        <authorList>
            <person name="Melie T."/>
            <person name="Pirro S."/>
            <person name="Miller A.N."/>
            <person name="Quandt A."/>
        </authorList>
    </citation>
    <scope>NUCLEOTIDE SEQUENCE</scope>
    <source>
        <strain evidence="2">GBOQ0MN5Z8</strain>
    </source>
</reference>
<evidence type="ECO:0000313" key="3">
    <source>
        <dbReference type="Proteomes" id="UP000698800"/>
    </source>
</evidence>
<gene>
    <name evidence="2" type="ORF">FGG08_004743</name>
</gene>
<keyword evidence="3" id="KW-1185">Reference proteome</keyword>
<sequence length="246" mass="27942">MAPKFKNTKHRCDVITEFVKACRSKDIFSRLPLSAFFSAMDIGMATLFLQSFRRRSNPWSILFGLAASNAVQFSSEERACGLATEDNENALRTHLPALSEEHGTGKTSLIELALRYKPDLIIDSERNMVEPLSREVWQAFPKAALDRLAGDQQGFLDLVQDSATAAFVWNEDRIPRHMMERSSWSRHRRIIEVGDVTKEEAFQYLKLQGINDKQAAQICELVGGRTKRVSHHAISNRIAFQSTLMR</sequence>
<keyword evidence="1" id="KW-1133">Transmembrane helix</keyword>
<dbReference type="EMBL" id="JAGHQL010000100">
    <property type="protein sequence ID" value="KAH0538668.1"/>
    <property type="molecule type" value="Genomic_DNA"/>
</dbReference>
<dbReference type="AlphaFoldDB" id="A0A9P8HVU6"/>
<dbReference type="Proteomes" id="UP000698800">
    <property type="component" value="Unassembled WGS sequence"/>
</dbReference>
<protein>
    <submittedName>
        <fullName evidence="2">Uncharacterized protein</fullName>
    </submittedName>
</protein>
<keyword evidence="1" id="KW-0472">Membrane</keyword>
<feature type="transmembrane region" description="Helical" evidence="1">
    <location>
        <begin position="33"/>
        <end position="52"/>
    </location>
</feature>